<dbReference type="PANTHER" id="PTHR43888">
    <property type="entry name" value="DNAJ-LIKE-2, ISOFORM A-RELATED"/>
    <property type="match status" value="1"/>
</dbReference>
<dbReference type="Gene3D" id="2.60.260.20">
    <property type="entry name" value="Urease metallochaperone UreE, N-terminal domain"/>
    <property type="match status" value="2"/>
</dbReference>
<evidence type="ECO:0000313" key="8">
    <source>
        <dbReference type="EnsemblPlants" id="LPERR04G16880.3"/>
    </source>
</evidence>
<dbReference type="GO" id="GO:0030544">
    <property type="term" value="F:Hsp70 protein binding"/>
    <property type="evidence" value="ECO:0007669"/>
    <property type="project" value="InterPro"/>
</dbReference>
<feature type="region of interest" description="Disordered" evidence="6">
    <location>
        <begin position="445"/>
        <end position="465"/>
    </location>
</feature>
<keyword evidence="1" id="KW-0479">Metal-binding</keyword>
<dbReference type="SUPFAM" id="SSF46565">
    <property type="entry name" value="Chaperone J-domain"/>
    <property type="match status" value="1"/>
</dbReference>
<dbReference type="Pfam" id="PF00226">
    <property type="entry name" value="DnaJ"/>
    <property type="match status" value="1"/>
</dbReference>
<dbReference type="Gene3D" id="1.10.287.110">
    <property type="entry name" value="DnaJ domain"/>
    <property type="match status" value="1"/>
</dbReference>
<dbReference type="Gramene" id="LPERR04G16880.3">
    <property type="protein sequence ID" value="LPERR04G16880.3"/>
    <property type="gene ID" value="LPERR04G16880"/>
</dbReference>
<evidence type="ECO:0000313" key="9">
    <source>
        <dbReference type="Proteomes" id="UP000032180"/>
    </source>
</evidence>
<dbReference type="InterPro" id="IPR001623">
    <property type="entry name" value="DnaJ_domain"/>
</dbReference>
<dbReference type="InterPro" id="IPR036410">
    <property type="entry name" value="HSP_DnaJ_Cys-rich_dom_sf"/>
</dbReference>
<keyword evidence="4" id="KW-0862">Zinc</keyword>
<evidence type="ECO:0000256" key="3">
    <source>
        <dbReference type="ARBA" id="ARBA00022771"/>
    </source>
</evidence>
<dbReference type="GO" id="GO:0008270">
    <property type="term" value="F:zinc ion binding"/>
    <property type="evidence" value="ECO:0007669"/>
    <property type="project" value="UniProtKB-KW"/>
</dbReference>
<evidence type="ECO:0000256" key="1">
    <source>
        <dbReference type="ARBA" id="ARBA00022723"/>
    </source>
</evidence>
<evidence type="ECO:0000256" key="2">
    <source>
        <dbReference type="ARBA" id="ARBA00022737"/>
    </source>
</evidence>
<reference evidence="8 9" key="1">
    <citation type="submission" date="2012-08" db="EMBL/GenBank/DDBJ databases">
        <title>Oryza genome evolution.</title>
        <authorList>
            <person name="Wing R.A."/>
        </authorList>
    </citation>
    <scope>NUCLEOTIDE SEQUENCE</scope>
</reference>
<keyword evidence="3" id="KW-0863">Zinc-finger</keyword>
<dbReference type="InterPro" id="IPR008971">
    <property type="entry name" value="HSP40/DnaJ_pept-bd"/>
</dbReference>
<dbReference type="InterPro" id="IPR036869">
    <property type="entry name" value="J_dom_sf"/>
</dbReference>
<proteinExistence type="predicted"/>
<dbReference type="PRINTS" id="PR00625">
    <property type="entry name" value="JDOMAIN"/>
</dbReference>
<sequence length="465" mass="53876">MALPSSWRLGINNTKYYEVLGVPKTASQDELKSAYRKAALKSHPDKGGDPDQFKEYHKLLSDPEKRDIYNQYGEDTLKEGMEVGSDFLNQFKEYHKRMKFSVIRRRGTYTTNMGRTLLKRDFLNRVSIFGDFPVPNSYIRSRVRRQRHGDDMVHTLNVSLEDVYNGSTKKQLLSRNILCPKCQGKGTKSGAPGTCYGCHGTGVRNRELQYGLGELISDEDKCTNCRAIKVIQEEIVLEVHIEKGMQHGQKIVFQGKADEAPDTVTGDIVFILQVKEHPRFKRKCDDLFIEHTISLTEALCGLQFILTHLDGRKLLVRSNPGEIIKTGQHKAINDEGMPHQGEPFMKGCLFVEFNAEFPESSVLSCDQCRSLEKILSPKPLHQLSEIDLDRCEEAITHDVNIEEEMRHKQEEEELMWKQEEEELRRKEEEEDEELRRELENLEILLTPDRRQRPSSSKKRRQRRRK</sequence>
<dbReference type="GO" id="GO:0051082">
    <property type="term" value="F:unfolded protein binding"/>
    <property type="evidence" value="ECO:0007669"/>
    <property type="project" value="InterPro"/>
</dbReference>
<feature type="compositionally biased region" description="Basic residues" evidence="6">
    <location>
        <begin position="455"/>
        <end position="465"/>
    </location>
</feature>
<dbReference type="GO" id="GO:0005783">
    <property type="term" value="C:endoplasmic reticulum"/>
    <property type="evidence" value="ECO:0007669"/>
    <property type="project" value="UniProtKB-ARBA"/>
</dbReference>
<feature type="domain" description="J" evidence="7">
    <location>
        <begin position="15"/>
        <end position="73"/>
    </location>
</feature>
<dbReference type="AlphaFoldDB" id="A0A0D9W7W0"/>
<dbReference type="PROSITE" id="PS50076">
    <property type="entry name" value="DNAJ_2"/>
    <property type="match status" value="1"/>
</dbReference>
<dbReference type="Proteomes" id="UP000032180">
    <property type="component" value="Chromosome 4"/>
</dbReference>
<protein>
    <recommendedName>
        <fullName evidence="7">J domain-containing protein</fullName>
    </recommendedName>
</protein>
<dbReference type="EnsemblPlants" id="LPERR04G16880.3">
    <property type="protein sequence ID" value="LPERR04G16880.3"/>
    <property type="gene ID" value="LPERR04G16880"/>
</dbReference>
<dbReference type="GO" id="GO:0006457">
    <property type="term" value="P:protein folding"/>
    <property type="evidence" value="ECO:0007669"/>
    <property type="project" value="InterPro"/>
</dbReference>
<keyword evidence="9" id="KW-1185">Reference proteome</keyword>
<dbReference type="SMART" id="SM00271">
    <property type="entry name" value="DnaJ"/>
    <property type="match status" value="1"/>
</dbReference>
<dbReference type="SUPFAM" id="SSF49493">
    <property type="entry name" value="HSP40/DnaJ peptide-binding domain"/>
    <property type="match status" value="2"/>
</dbReference>
<reference evidence="8" key="3">
    <citation type="submission" date="2015-04" db="UniProtKB">
        <authorList>
            <consortium name="EnsemblPlants"/>
        </authorList>
    </citation>
    <scope>IDENTIFICATION</scope>
</reference>
<dbReference type="CDD" id="cd10719">
    <property type="entry name" value="DnaJ_zf"/>
    <property type="match status" value="1"/>
</dbReference>
<dbReference type="eggNOG" id="KOG0712">
    <property type="taxonomic scope" value="Eukaryota"/>
</dbReference>
<feature type="coiled-coil region" evidence="5">
    <location>
        <begin position="401"/>
        <end position="444"/>
    </location>
</feature>
<dbReference type="InterPro" id="IPR001305">
    <property type="entry name" value="HSP_DnaJ_Cys-rich_dom"/>
</dbReference>
<keyword evidence="2" id="KW-0677">Repeat</keyword>
<dbReference type="FunFam" id="2.60.260.20:FF:000003">
    <property type="entry name" value="DnaJ subfamily A member 2"/>
    <property type="match status" value="1"/>
</dbReference>
<dbReference type="CDD" id="cd10747">
    <property type="entry name" value="DnaJ_C"/>
    <property type="match status" value="1"/>
</dbReference>
<dbReference type="InterPro" id="IPR002939">
    <property type="entry name" value="DnaJ_C"/>
</dbReference>
<evidence type="ECO:0000256" key="5">
    <source>
        <dbReference type="SAM" id="Coils"/>
    </source>
</evidence>
<keyword evidence="5" id="KW-0175">Coiled coil</keyword>
<dbReference type="InterPro" id="IPR044713">
    <property type="entry name" value="DNJA1/2-like"/>
</dbReference>
<dbReference type="Pfam" id="PF01556">
    <property type="entry name" value="DnaJ_C"/>
    <property type="match status" value="1"/>
</dbReference>
<accession>A0A0D9W7W0</accession>
<dbReference type="SUPFAM" id="SSF57938">
    <property type="entry name" value="DnaJ/Hsp40 cysteine-rich domain"/>
    <property type="match status" value="1"/>
</dbReference>
<evidence type="ECO:0000256" key="6">
    <source>
        <dbReference type="SAM" id="MobiDB-lite"/>
    </source>
</evidence>
<name>A0A0D9W7W0_9ORYZ</name>
<organism evidence="8 9">
    <name type="scientific">Leersia perrieri</name>
    <dbReference type="NCBI Taxonomy" id="77586"/>
    <lineage>
        <taxon>Eukaryota</taxon>
        <taxon>Viridiplantae</taxon>
        <taxon>Streptophyta</taxon>
        <taxon>Embryophyta</taxon>
        <taxon>Tracheophyta</taxon>
        <taxon>Spermatophyta</taxon>
        <taxon>Magnoliopsida</taxon>
        <taxon>Liliopsida</taxon>
        <taxon>Poales</taxon>
        <taxon>Poaceae</taxon>
        <taxon>BOP clade</taxon>
        <taxon>Oryzoideae</taxon>
        <taxon>Oryzeae</taxon>
        <taxon>Oryzinae</taxon>
        <taxon>Leersia</taxon>
    </lineage>
</organism>
<reference evidence="9" key="2">
    <citation type="submission" date="2013-12" db="EMBL/GenBank/DDBJ databases">
        <authorList>
            <person name="Yu Y."/>
            <person name="Lee S."/>
            <person name="de Baynast K."/>
            <person name="Wissotski M."/>
            <person name="Liu L."/>
            <person name="Talag J."/>
            <person name="Goicoechea J."/>
            <person name="Angelova A."/>
            <person name="Jetty R."/>
            <person name="Kudrna D."/>
            <person name="Golser W."/>
            <person name="Rivera L."/>
            <person name="Zhang J."/>
            <person name="Wing R."/>
        </authorList>
    </citation>
    <scope>NUCLEOTIDE SEQUENCE</scope>
</reference>
<evidence type="ECO:0000256" key="4">
    <source>
        <dbReference type="ARBA" id="ARBA00022833"/>
    </source>
</evidence>
<evidence type="ECO:0000259" key="7">
    <source>
        <dbReference type="PROSITE" id="PS50076"/>
    </source>
</evidence>
<dbReference type="CDD" id="cd06257">
    <property type="entry name" value="DnaJ"/>
    <property type="match status" value="1"/>
</dbReference>
<dbReference type="STRING" id="77586.A0A0D9W7W0"/>
<dbReference type="Gene3D" id="2.10.230.10">
    <property type="entry name" value="Heat shock protein DnaJ, cysteine-rich domain"/>
    <property type="match status" value="1"/>
</dbReference>